<proteinExistence type="predicted"/>
<reference evidence="2" key="1">
    <citation type="journal article" date="2023" name="Nat. Plants">
        <title>Single-cell RNA sequencing provides a high-resolution roadmap for understanding the multicellular compartmentation of specialized metabolism.</title>
        <authorList>
            <person name="Sun S."/>
            <person name="Shen X."/>
            <person name="Li Y."/>
            <person name="Li Y."/>
            <person name="Wang S."/>
            <person name="Li R."/>
            <person name="Zhang H."/>
            <person name="Shen G."/>
            <person name="Guo B."/>
            <person name="Wei J."/>
            <person name="Xu J."/>
            <person name="St-Pierre B."/>
            <person name="Chen S."/>
            <person name="Sun C."/>
        </authorList>
    </citation>
    <scope>NUCLEOTIDE SEQUENCE [LARGE SCALE GENOMIC DNA]</scope>
</reference>
<keyword evidence="2" id="KW-1185">Reference proteome</keyword>
<comment type="caution">
    <text evidence="1">The sequence shown here is derived from an EMBL/GenBank/DDBJ whole genome shotgun (WGS) entry which is preliminary data.</text>
</comment>
<name>A0ACC0AYL9_CATRO</name>
<sequence length="180" mass="19966">MRMAHLWKGKTISMAASAPPILSLSSIFNPNQISSNSSSILCYSQLPLKQPNHSSKTQFCGPALPFKSAQKWRNYASIRNLLLLEADPVDNSQLVDSTTADDGEFSVISVLLFVAFIGLSILTIGVIYIAVTDFLQKRERDKFEKEESAKKKNSKKGKVRARSRSGPRGFGQKIDEDDEL</sequence>
<gene>
    <name evidence="1" type="ORF">M9H77_15832</name>
</gene>
<organism evidence="1 2">
    <name type="scientific">Catharanthus roseus</name>
    <name type="common">Madagascar periwinkle</name>
    <name type="synonym">Vinca rosea</name>
    <dbReference type="NCBI Taxonomy" id="4058"/>
    <lineage>
        <taxon>Eukaryota</taxon>
        <taxon>Viridiplantae</taxon>
        <taxon>Streptophyta</taxon>
        <taxon>Embryophyta</taxon>
        <taxon>Tracheophyta</taxon>
        <taxon>Spermatophyta</taxon>
        <taxon>Magnoliopsida</taxon>
        <taxon>eudicotyledons</taxon>
        <taxon>Gunneridae</taxon>
        <taxon>Pentapetalae</taxon>
        <taxon>asterids</taxon>
        <taxon>lamiids</taxon>
        <taxon>Gentianales</taxon>
        <taxon>Apocynaceae</taxon>
        <taxon>Rauvolfioideae</taxon>
        <taxon>Vinceae</taxon>
        <taxon>Catharanthinae</taxon>
        <taxon>Catharanthus</taxon>
    </lineage>
</organism>
<dbReference type="Proteomes" id="UP001060085">
    <property type="component" value="Linkage Group LG04"/>
</dbReference>
<evidence type="ECO:0000313" key="1">
    <source>
        <dbReference type="EMBL" id="KAI5665979.1"/>
    </source>
</evidence>
<evidence type="ECO:0000313" key="2">
    <source>
        <dbReference type="Proteomes" id="UP001060085"/>
    </source>
</evidence>
<dbReference type="EMBL" id="CM044704">
    <property type="protein sequence ID" value="KAI5665979.1"/>
    <property type="molecule type" value="Genomic_DNA"/>
</dbReference>
<protein>
    <submittedName>
        <fullName evidence="1">Uncharacterized protein</fullName>
    </submittedName>
</protein>
<accession>A0ACC0AYL9</accession>